<dbReference type="Pfam" id="PF02517">
    <property type="entry name" value="Rce1-like"/>
    <property type="match status" value="1"/>
</dbReference>
<evidence type="ECO:0000259" key="1">
    <source>
        <dbReference type="Pfam" id="PF02517"/>
    </source>
</evidence>
<dbReference type="AlphaFoldDB" id="A0A538TZ46"/>
<dbReference type="EMBL" id="VBPA01000363">
    <property type="protein sequence ID" value="TMQ68927.1"/>
    <property type="molecule type" value="Genomic_DNA"/>
</dbReference>
<proteinExistence type="predicted"/>
<keyword evidence="2" id="KW-0645">Protease</keyword>
<organism evidence="2 3">
    <name type="scientific">Eiseniibacteriota bacterium</name>
    <dbReference type="NCBI Taxonomy" id="2212470"/>
    <lineage>
        <taxon>Bacteria</taxon>
        <taxon>Candidatus Eiseniibacteriota</taxon>
    </lineage>
</organism>
<accession>A0A538TZ46</accession>
<gene>
    <name evidence="2" type="ORF">E6K80_13370</name>
</gene>
<dbReference type="InterPro" id="IPR003675">
    <property type="entry name" value="Rce1/LyrA-like_dom"/>
</dbReference>
<dbReference type="GO" id="GO:0006508">
    <property type="term" value="P:proteolysis"/>
    <property type="evidence" value="ECO:0007669"/>
    <property type="project" value="UniProtKB-KW"/>
</dbReference>
<dbReference type="Proteomes" id="UP000319836">
    <property type="component" value="Unassembled WGS sequence"/>
</dbReference>
<reference evidence="2 3" key="1">
    <citation type="journal article" date="2019" name="Nat. Microbiol.">
        <title>Mediterranean grassland soil C-N compound turnover is dependent on rainfall and depth, and is mediated by genomically divergent microorganisms.</title>
        <authorList>
            <person name="Diamond S."/>
            <person name="Andeer P.F."/>
            <person name="Li Z."/>
            <person name="Crits-Christoph A."/>
            <person name="Burstein D."/>
            <person name="Anantharaman K."/>
            <person name="Lane K.R."/>
            <person name="Thomas B.C."/>
            <person name="Pan C."/>
            <person name="Northen T.R."/>
            <person name="Banfield J.F."/>
        </authorList>
    </citation>
    <scope>NUCLEOTIDE SEQUENCE [LARGE SCALE GENOMIC DNA]</scope>
    <source>
        <strain evidence="2">WS_10</strain>
    </source>
</reference>
<comment type="caution">
    <text evidence="2">The sequence shown here is derived from an EMBL/GenBank/DDBJ whole genome shotgun (WGS) entry which is preliminary data.</text>
</comment>
<protein>
    <submittedName>
        <fullName evidence="2">CPBP family intramembrane metalloprotease</fullName>
    </submittedName>
</protein>
<feature type="domain" description="CAAX prenyl protease 2/Lysostaphin resistance protein A-like" evidence="1">
    <location>
        <begin position="68"/>
        <end position="168"/>
    </location>
</feature>
<dbReference type="GO" id="GO:0004175">
    <property type="term" value="F:endopeptidase activity"/>
    <property type="evidence" value="ECO:0007669"/>
    <property type="project" value="UniProtKB-ARBA"/>
</dbReference>
<dbReference type="GO" id="GO:0008237">
    <property type="term" value="F:metallopeptidase activity"/>
    <property type="evidence" value="ECO:0007669"/>
    <property type="project" value="UniProtKB-KW"/>
</dbReference>
<evidence type="ECO:0000313" key="3">
    <source>
        <dbReference type="Proteomes" id="UP000319836"/>
    </source>
</evidence>
<sequence>MIFITLGLFTWVMAVAEPHSWRDYGFHMDGAARVALTLALGAAAAFLVTQHAYGVIGSGRVRLTSDSVVFAFLNSTVGSALPEELLFRGYLQGSLQGRANRWARLMLPAVAFALFRSTRYLPGVDISFGEWMKYVLGVALPLGMWWGLMRDLAGGSLWPSLASHFVTEFGTALASASPPN</sequence>
<keyword evidence="2" id="KW-0378">Hydrolase</keyword>
<evidence type="ECO:0000313" key="2">
    <source>
        <dbReference type="EMBL" id="TMQ68927.1"/>
    </source>
</evidence>
<dbReference type="GO" id="GO:0080120">
    <property type="term" value="P:CAAX-box protein maturation"/>
    <property type="evidence" value="ECO:0007669"/>
    <property type="project" value="UniProtKB-ARBA"/>
</dbReference>
<keyword evidence="2" id="KW-0482">Metalloprotease</keyword>
<name>A0A538TZ46_UNCEI</name>